<dbReference type="RefSeq" id="WP_167608994.1">
    <property type="nucleotide sequence ID" value="NZ_SOYS01000002.1"/>
</dbReference>
<keyword evidence="1" id="KW-0175">Coiled coil</keyword>
<dbReference type="Proteomes" id="UP000697927">
    <property type="component" value="Unassembled WGS sequence"/>
</dbReference>
<protein>
    <submittedName>
        <fullName evidence="2">Uncharacterized protein</fullName>
    </submittedName>
</protein>
<evidence type="ECO:0000313" key="2">
    <source>
        <dbReference type="EMBL" id="NIY47321.1"/>
    </source>
</evidence>
<reference evidence="2 3" key="1">
    <citation type="journal article" date="2020" name="Microorganisms">
        <title>Polyphasic Characterisation of Cedecea colo sp. nov., a New Enteric Bacterium Isolated from the Koala Hindgut.</title>
        <authorList>
            <person name="Boath J.M."/>
            <person name="Dakhal S."/>
            <person name="Van T.T.H."/>
            <person name="Moore R.J."/>
            <person name="Dekiwadia C."/>
            <person name="Macreadie I.G."/>
        </authorList>
    </citation>
    <scope>NUCLEOTIDE SEQUENCE [LARGE SCALE GENOMIC DNA]</scope>
    <source>
        <strain evidence="2 3">ZA</strain>
    </source>
</reference>
<sequence length="136" mass="15028">MTNSLEALKRDVQATLYKLTGAFEPEHTSEKQRQALSDMFDTMQALIAALEQAQQRVDELDKLTAEQDQQLINYASIATKNAVKASESSQLSVKLPDYRNSPDMHTKQFYEAVGFNQGLDACIEAIRAAGGTVEGE</sequence>
<evidence type="ECO:0000313" key="3">
    <source>
        <dbReference type="Proteomes" id="UP000697927"/>
    </source>
</evidence>
<proteinExistence type="predicted"/>
<dbReference type="EMBL" id="SOYS01000002">
    <property type="protein sequence ID" value="NIY47321.1"/>
    <property type="molecule type" value="Genomic_DNA"/>
</dbReference>
<organism evidence="2 3">
    <name type="scientific">Cedecea colo</name>
    <dbReference type="NCBI Taxonomy" id="2552946"/>
    <lineage>
        <taxon>Bacteria</taxon>
        <taxon>Pseudomonadati</taxon>
        <taxon>Pseudomonadota</taxon>
        <taxon>Gammaproteobacteria</taxon>
        <taxon>Enterobacterales</taxon>
        <taxon>Enterobacteriaceae</taxon>
        <taxon>Cedecea</taxon>
    </lineage>
</organism>
<keyword evidence="3" id="KW-1185">Reference proteome</keyword>
<accession>A0ABX0VM90</accession>
<comment type="caution">
    <text evidence="2">The sequence shown here is derived from an EMBL/GenBank/DDBJ whole genome shotgun (WGS) entry which is preliminary data.</text>
</comment>
<evidence type="ECO:0000256" key="1">
    <source>
        <dbReference type="SAM" id="Coils"/>
    </source>
</evidence>
<feature type="coiled-coil region" evidence="1">
    <location>
        <begin position="36"/>
        <end position="70"/>
    </location>
</feature>
<name>A0ABX0VM90_9ENTR</name>
<gene>
    <name evidence="2" type="ORF">E2L00_07175</name>
</gene>